<evidence type="ECO:0000259" key="5">
    <source>
        <dbReference type="Pfam" id="PF07238"/>
    </source>
</evidence>
<feature type="domain" description="Type III secretion system flagellar brake protein YcgR PilZN" evidence="6">
    <location>
        <begin position="16"/>
        <end position="122"/>
    </location>
</feature>
<dbReference type="HAMAP" id="MF_01457">
    <property type="entry name" value="YcgR"/>
    <property type="match status" value="1"/>
</dbReference>
<dbReference type="InterPro" id="IPR009926">
    <property type="entry name" value="T3SS_YcgR_PilZN"/>
</dbReference>
<dbReference type="InterPro" id="IPR012349">
    <property type="entry name" value="Split_barrel_FMN-bd"/>
</dbReference>
<dbReference type="Pfam" id="PF07317">
    <property type="entry name" value="PilZN"/>
    <property type="match status" value="1"/>
</dbReference>
<organism evidence="7 8">
    <name type="scientific">Janthinobacterium lividum</name>
    <dbReference type="NCBI Taxonomy" id="29581"/>
    <lineage>
        <taxon>Bacteria</taxon>
        <taxon>Pseudomonadati</taxon>
        <taxon>Pseudomonadota</taxon>
        <taxon>Betaproteobacteria</taxon>
        <taxon>Burkholderiales</taxon>
        <taxon>Oxalobacteraceae</taxon>
        <taxon>Janthinobacterium</taxon>
    </lineage>
</organism>
<dbReference type="Gene3D" id="2.30.110.10">
    <property type="entry name" value="Electron Transport, Fmn-binding Protein, Chain A"/>
    <property type="match status" value="1"/>
</dbReference>
<keyword evidence="7" id="KW-0966">Cell projection</keyword>
<dbReference type="GO" id="GO:0071945">
    <property type="term" value="P:regulation of bacterial-type flagellum-dependent cell motility by regulation of motor speed"/>
    <property type="evidence" value="ECO:0007669"/>
    <property type="project" value="UniProtKB-UniRule"/>
</dbReference>
<keyword evidence="7" id="KW-0282">Flagellum</keyword>
<name>A0A1E8PU15_9BURK</name>
<sequence length="253" mass="28431">MQAHIMDSGLENWHDFEVESRREIISLLRSISEKNQLIRMLIHGESDVCVTSILEVDAERNIVILDRSVNADQNRRMVVATGISFETSLDKIRILFASPMVQECNYGGTPALKIAIPETLIRLQRREYYRMSTPVSNPVRVSIPLPPSLGGANTLFPLADISCGGIAILDNKLIMGETIGRDYPGCRIDLPEVGMVTATLQIRNSLDMTLLNNKLNRRLGCQFVDLPRSMLAHVQRYITRLERERNARMAGLG</sequence>
<evidence type="ECO:0000256" key="3">
    <source>
        <dbReference type="ARBA" id="ARBA00023143"/>
    </source>
</evidence>
<comment type="function">
    <text evidence="4">Acts as a flagellar brake, regulating swimming and swarming in a bis-(3'-5') cyclic diguanylic acid (c-di-GMP)-dependent manner. Binds 1 c-di-GMP dimer per subunit. Increasing levels of c-di-GMP lead to decreased motility.</text>
</comment>
<evidence type="ECO:0000256" key="1">
    <source>
        <dbReference type="ARBA" id="ARBA00022636"/>
    </source>
</evidence>
<keyword evidence="7" id="KW-0969">Cilium</keyword>
<comment type="similarity">
    <text evidence="4">Belongs to the YcgR family.</text>
</comment>
<dbReference type="Pfam" id="PF07238">
    <property type="entry name" value="PilZ"/>
    <property type="match status" value="1"/>
</dbReference>
<evidence type="ECO:0000259" key="6">
    <source>
        <dbReference type="Pfam" id="PF07317"/>
    </source>
</evidence>
<comment type="caution">
    <text evidence="7">The sequence shown here is derived from an EMBL/GenBank/DDBJ whole genome shotgun (WGS) entry which is preliminary data.</text>
</comment>
<keyword evidence="1 4" id="KW-0973">c-di-GMP</keyword>
<dbReference type="GO" id="GO:0009425">
    <property type="term" value="C:bacterial-type flagellum basal body"/>
    <property type="evidence" value="ECO:0007669"/>
    <property type="project" value="UniProtKB-SubCell"/>
</dbReference>
<protein>
    <recommendedName>
        <fullName evidence="4">Flagellar brake protein YcgR</fullName>
    </recommendedName>
    <alternativeName>
        <fullName evidence="4">Cyclic di-GMP binding protein YcgR</fullName>
    </alternativeName>
</protein>
<keyword evidence="3 4" id="KW-0975">Bacterial flagellum</keyword>
<proteinExistence type="inferred from homology"/>
<reference evidence="7 8" key="1">
    <citation type="submission" date="2016-10" db="EMBL/GenBank/DDBJ databases">
        <title>Updated version of Genome Assembly of Janthinobacterium lividum ERGS5:01.</title>
        <authorList>
            <person name="Kumar R."/>
            <person name="Acharya V."/>
            <person name="Singh D."/>
        </authorList>
    </citation>
    <scope>NUCLEOTIDE SEQUENCE [LARGE SCALE GENOMIC DNA]</scope>
    <source>
        <strain evidence="7 8">ERGS5:01</strain>
    </source>
</reference>
<gene>
    <name evidence="4" type="primary">ycgR</name>
    <name evidence="7" type="ORF">BA896_013745</name>
</gene>
<feature type="domain" description="PilZ" evidence="5">
    <location>
        <begin position="124"/>
        <end position="239"/>
    </location>
</feature>
<evidence type="ECO:0000256" key="4">
    <source>
        <dbReference type="HAMAP-Rule" id="MF_01457"/>
    </source>
</evidence>
<evidence type="ECO:0000313" key="7">
    <source>
        <dbReference type="EMBL" id="OFJ49765.1"/>
    </source>
</evidence>
<evidence type="ECO:0000256" key="2">
    <source>
        <dbReference type="ARBA" id="ARBA00022741"/>
    </source>
</evidence>
<dbReference type="Proteomes" id="UP000092634">
    <property type="component" value="Unassembled WGS sequence"/>
</dbReference>
<comment type="subcellular location">
    <subcellularLocation>
        <location evidence="4">Bacterial flagellum basal body</location>
    </subcellularLocation>
</comment>
<evidence type="ECO:0000313" key="8">
    <source>
        <dbReference type="Proteomes" id="UP000092634"/>
    </source>
</evidence>
<dbReference type="GO" id="GO:0071973">
    <property type="term" value="P:bacterial-type flagellum-dependent cell motility"/>
    <property type="evidence" value="ECO:0007669"/>
    <property type="project" value="UniProtKB-UniRule"/>
</dbReference>
<dbReference type="EMBL" id="MAQB02000001">
    <property type="protein sequence ID" value="OFJ49765.1"/>
    <property type="molecule type" value="Genomic_DNA"/>
</dbReference>
<accession>A0A1E8PU15</accession>
<dbReference type="Gene3D" id="2.40.10.220">
    <property type="entry name" value="predicted glycosyltransferase like domains"/>
    <property type="match status" value="1"/>
</dbReference>
<comment type="subunit">
    <text evidence="4">Monomer. Interacts with the flagellar basal bodies.</text>
</comment>
<dbReference type="GO" id="GO:0035438">
    <property type="term" value="F:cyclic-di-GMP binding"/>
    <property type="evidence" value="ECO:0007669"/>
    <property type="project" value="UniProtKB-UniRule"/>
</dbReference>
<dbReference type="AlphaFoldDB" id="A0A1E8PU15"/>
<dbReference type="InterPro" id="IPR023787">
    <property type="entry name" value="T3SS_YcgR"/>
</dbReference>
<dbReference type="InterPro" id="IPR009875">
    <property type="entry name" value="PilZ_domain"/>
</dbReference>
<keyword evidence="2 4" id="KW-0547">Nucleotide-binding</keyword>